<dbReference type="SMART" id="SM00267">
    <property type="entry name" value="GGDEF"/>
    <property type="match status" value="1"/>
</dbReference>
<dbReference type="Pfam" id="PF00990">
    <property type="entry name" value="GGDEF"/>
    <property type="match status" value="1"/>
</dbReference>
<organism evidence="3 4">
    <name type="scientific">Stieleria marina</name>
    <dbReference type="NCBI Taxonomy" id="1930275"/>
    <lineage>
        <taxon>Bacteria</taxon>
        <taxon>Pseudomonadati</taxon>
        <taxon>Planctomycetota</taxon>
        <taxon>Planctomycetia</taxon>
        <taxon>Pirellulales</taxon>
        <taxon>Pirellulaceae</taxon>
        <taxon>Stieleria</taxon>
    </lineage>
</organism>
<keyword evidence="4" id="KW-1185">Reference proteome</keyword>
<dbReference type="Gene3D" id="3.30.70.270">
    <property type="match status" value="1"/>
</dbReference>
<dbReference type="InterPro" id="IPR029787">
    <property type="entry name" value="Nucleotide_cyclase"/>
</dbReference>
<dbReference type="PROSITE" id="PS50887">
    <property type="entry name" value="GGDEF"/>
    <property type="match status" value="1"/>
</dbReference>
<dbReference type="SMART" id="SM00052">
    <property type="entry name" value="EAL"/>
    <property type="match status" value="1"/>
</dbReference>
<dbReference type="InterPro" id="IPR043128">
    <property type="entry name" value="Rev_trsase/Diguanyl_cyclase"/>
</dbReference>
<dbReference type="InterPro" id="IPR035919">
    <property type="entry name" value="EAL_sf"/>
</dbReference>
<dbReference type="RefSeq" id="WP_419189775.1">
    <property type="nucleotide sequence ID" value="NZ_CP036526.1"/>
</dbReference>
<gene>
    <name evidence="3" type="primary">cph2</name>
    <name evidence="3" type="ORF">K239x_15090</name>
</gene>
<dbReference type="CDD" id="cd01949">
    <property type="entry name" value="GGDEF"/>
    <property type="match status" value="1"/>
</dbReference>
<sequence length="743" mass="82585">MDAFAQYGVTTDLLEEAFPFFIACDPDFRITMLGASIQRLNRDVAIGSRLMEQVTIRHESSQQEITSAADSSKIAAHTDQTVKVDWLPSGLQLVGRMSSRAHGFLFLVSPSNQDHCDREIHLWNPEAAHSDKFQSESRELNPSASGEDIKHYELKKLVLRLERAARDKEQRHMTEKELIGDLEAAGDLCIHFDANRIIVDIKAASQSYLGTNPARFVTQTITNCLPSIESVLAEAIKTLDEDDVPKVVSFQLGENSNGYQFDARLARSGSENYVLLARDVTERCELEERLQHRTLHDTLTGLANRKQFQLNACHALQAGKNIAILLADMDDFKSINDSLGEDFGDSMLRILGDRIRAFTRDSDTAFRTGADEFAILLSSDCPLEFAESVAYRLTEELCQPIKINGVEVEPQVSIGLALGAIGQTFDATIRDAGFALELAKVHKRSSVVVCDDAVRDQLQERNTMKREISRAIRQREFVAFYQPIIDLQSKRIVGFESLVRWDHPTRGMLSPFFFLEIAEETGAIVEIGELILEQACRDLQELTTLFPSIPLKVNVNLASQQVQDLRLITVINDVLERTQLDPKHLTLEITETALIDDFEKAKRVISNVRKRGIQVALDDFGAGHSSLTYLQQLPIDYLKLDRALISSVCESESQHAITDCVTRLGKALNLKVVAEGIETSDQDQAVTKLGCDMAQGFLFSKPVPLDQAIELLVKELAVGAFAALSTTPALPAIQEPSPCDAMA</sequence>
<dbReference type="SUPFAM" id="SSF55073">
    <property type="entry name" value="Nucleotide cyclase"/>
    <property type="match status" value="1"/>
</dbReference>
<feature type="domain" description="EAL" evidence="1">
    <location>
        <begin position="461"/>
        <end position="716"/>
    </location>
</feature>
<dbReference type="InterPro" id="IPR042463">
    <property type="entry name" value="HNOB_dom_associated_sf"/>
</dbReference>
<dbReference type="Gene3D" id="3.30.450.260">
    <property type="entry name" value="Haem NO binding associated domain"/>
    <property type="match status" value="1"/>
</dbReference>
<evidence type="ECO:0000259" key="2">
    <source>
        <dbReference type="PROSITE" id="PS50887"/>
    </source>
</evidence>
<dbReference type="InterPro" id="IPR052155">
    <property type="entry name" value="Biofilm_reg_signaling"/>
</dbReference>
<dbReference type="AlphaFoldDB" id="A0A517NR28"/>
<dbReference type="PANTHER" id="PTHR44757:SF2">
    <property type="entry name" value="BIOFILM ARCHITECTURE MAINTENANCE PROTEIN MBAA"/>
    <property type="match status" value="1"/>
</dbReference>
<dbReference type="SUPFAM" id="SSF141868">
    <property type="entry name" value="EAL domain-like"/>
    <property type="match status" value="1"/>
</dbReference>
<dbReference type="Gene3D" id="3.20.20.450">
    <property type="entry name" value="EAL domain"/>
    <property type="match status" value="1"/>
</dbReference>
<dbReference type="PROSITE" id="PS50883">
    <property type="entry name" value="EAL"/>
    <property type="match status" value="1"/>
</dbReference>
<name>A0A517NR28_9BACT</name>
<evidence type="ECO:0000259" key="1">
    <source>
        <dbReference type="PROSITE" id="PS50883"/>
    </source>
</evidence>
<proteinExistence type="predicted"/>
<accession>A0A517NR28</accession>
<evidence type="ECO:0000313" key="3">
    <source>
        <dbReference type="EMBL" id="QDT09563.1"/>
    </source>
</evidence>
<dbReference type="InterPro" id="IPR000160">
    <property type="entry name" value="GGDEF_dom"/>
</dbReference>
<dbReference type="InterPro" id="IPR001633">
    <property type="entry name" value="EAL_dom"/>
</dbReference>
<protein>
    <submittedName>
        <fullName evidence="3">Phytochrome-like protein cph2</fullName>
    </submittedName>
</protein>
<reference evidence="3 4" key="1">
    <citation type="submission" date="2019-02" db="EMBL/GenBank/DDBJ databases">
        <title>Deep-cultivation of Planctomycetes and their phenomic and genomic characterization uncovers novel biology.</title>
        <authorList>
            <person name="Wiegand S."/>
            <person name="Jogler M."/>
            <person name="Boedeker C."/>
            <person name="Pinto D."/>
            <person name="Vollmers J."/>
            <person name="Rivas-Marin E."/>
            <person name="Kohn T."/>
            <person name="Peeters S.H."/>
            <person name="Heuer A."/>
            <person name="Rast P."/>
            <person name="Oberbeckmann S."/>
            <person name="Bunk B."/>
            <person name="Jeske O."/>
            <person name="Meyerdierks A."/>
            <person name="Storesund J.E."/>
            <person name="Kallscheuer N."/>
            <person name="Luecker S."/>
            <person name="Lage O.M."/>
            <person name="Pohl T."/>
            <person name="Merkel B.J."/>
            <person name="Hornburger P."/>
            <person name="Mueller R.-W."/>
            <person name="Bruemmer F."/>
            <person name="Labrenz M."/>
            <person name="Spormann A.M."/>
            <person name="Op den Camp H."/>
            <person name="Overmann J."/>
            <person name="Amann R."/>
            <person name="Jetten M.S.M."/>
            <person name="Mascher T."/>
            <person name="Medema M.H."/>
            <person name="Devos D.P."/>
            <person name="Kaster A.-K."/>
            <person name="Ovreas L."/>
            <person name="Rohde M."/>
            <person name="Galperin M.Y."/>
            <person name="Jogler C."/>
        </authorList>
    </citation>
    <scope>NUCLEOTIDE SEQUENCE [LARGE SCALE GENOMIC DNA]</scope>
    <source>
        <strain evidence="3 4">K23_9</strain>
    </source>
</reference>
<dbReference type="NCBIfam" id="TIGR00254">
    <property type="entry name" value="GGDEF"/>
    <property type="match status" value="1"/>
</dbReference>
<dbReference type="EMBL" id="CP036526">
    <property type="protein sequence ID" value="QDT09563.1"/>
    <property type="molecule type" value="Genomic_DNA"/>
</dbReference>
<dbReference type="Pfam" id="PF00563">
    <property type="entry name" value="EAL"/>
    <property type="match status" value="1"/>
</dbReference>
<feature type="domain" description="GGDEF" evidence="2">
    <location>
        <begin position="320"/>
        <end position="452"/>
    </location>
</feature>
<dbReference type="PANTHER" id="PTHR44757">
    <property type="entry name" value="DIGUANYLATE CYCLASE DGCP"/>
    <property type="match status" value="1"/>
</dbReference>
<dbReference type="CDD" id="cd01948">
    <property type="entry name" value="EAL"/>
    <property type="match status" value="1"/>
</dbReference>
<evidence type="ECO:0000313" key="4">
    <source>
        <dbReference type="Proteomes" id="UP000319817"/>
    </source>
</evidence>
<dbReference type="Proteomes" id="UP000319817">
    <property type="component" value="Chromosome"/>
</dbReference>